<organism evidence="1 2">
    <name type="scientific">Kluyvera cryocrescens</name>
    <name type="common">Kluyvera citrophila</name>
    <dbReference type="NCBI Taxonomy" id="580"/>
    <lineage>
        <taxon>Bacteria</taxon>
        <taxon>Pseudomonadati</taxon>
        <taxon>Pseudomonadota</taxon>
        <taxon>Gammaproteobacteria</taxon>
        <taxon>Enterobacterales</taxon>
        <taxon>Enterobacteriaceae</taxon>
        <taxon>Kluyvera</taxon>
    </lineage>
</organism>
<dbReference type="InterPro" id="IPR007553">
    <property type="entry name" value="2-thiour_desulf"/>
</dbReference>
<accession>A0A485AAF5</accession>
<dbReference type="PANTHER" id="PTHR30087:SF1">
    <property type="entry name" value="HYPOTHETICAL CYTOSOLIC PROTEIN"/>
    <property type="match status" value="1"/>
</dbReference>
<sequence>MAVKEKILLSACLAGHHVRYNGSHKSCHSALLQCWRDEGRLVTHCPELAAGLETPRLSAEMVNGQGVDVLNGRAQMTESDGRDVSQPYILAAWLALKTAQQHGCRFAVMTDGSPTCGSQLIYDGSFSGTKVPGEGVAVSLLREHGVEVFSEYQLDALKRRLDEVEGK</sequence>
<dbReference type="PANTHER" id="PTHR30087">
    <property type="entry name" value="INNER MEMBRANE PROTEIN"/>
    <property type="match status" value="1"/>
</dbReference>
<proteinExistence type="predicted"/>
<keyword evidence="2" id="KW-1185">Reference proteome</keyword>
<dbReference type="Pfam" id="PF04463">
    <property type="entry name" value="2-thiour_desulf"/>
    <property type="match status" value="1"/>
</dbReference>
<dbReference type="EMBL" id="CAADJD010000006">
    <property type="protein sequence ID" value="VFS56598.1"/>
    <property type="molecule type" value="Genomic_DNA"/>
</dbReference>
<name>A0A485AAF5_KLUCR</name>
<dbReference type="RefSeq" id="WP_061284975.1">
    <property type="nucleotide sequence ID" value="NZ_CP134165.1"/>
</dbReference>
<dbReference type="GeneID" id="99779770"/>
<dbReference type="AlphaFoldDB" id="A0A485AAF5"/>
<evidence type="ECO:0000313" key="1">
    <source>
        <dbReference type="EMBL" id="VFS56598.1"/>
    </source>
</evidence>
<gene>
    <name evidence="1" type="ORF">NCTC12993_00491</name>
</gene>
<protein>
    <submittedName>
        <fullName evidence="1">Uncharacterized conserved protein</fullName>
    </submittedName>
</protein>
<dbReference type="Proteomes" id="UP000401081">
    <property type="component" value="Unassembled WGS sequence"/>
</dbReference>
<evidence type="ECO:0000313" key="2">
    <source>
        <dbReference type="Proteomes" id="UP000401081"/>
    </source>
</evidence>
<reference evidence="1 2" key="1">
    <citation type="submission" date="2019-03" db="EMBL/GenBank/DDBJ databases">
        <authorList>
            <consortium name="Pathogen Informatics"/>
        </authorList>
    </citation>
    <scope>NUCLEOTIDE SEQUENCE [LARGE SCALE GENOMIC DNA]</scope>
    <source>
        <strain evidence="1 2">NCTC12993</strain>
    </source>
</reference>